<organism evidence="1 2">
    <name type="scientific">Racocetra persica</name>
    <dbReference type="NCBI Taxonomy" id="160502"/>
    <lineage>
        <taxon>Eukaryota</taxon>
        <taxon>Fungi</taxon>
        <taxon>Fungi incertae sedis</taxon>
        <taxon>Mucoromycota</taxon>
        <taxon>Glomeromycotina</taxon>
        <taxon>Glomeromycetes</taxon>
        <taxon>Diversisporales</taxon>
        <taxon>Gigasporaceae</taxon>
        <taxon>Racocetra</taxon>
    </lineage>
</organism>
<reference evidence="1" key="1">
    <citation type="submission" date="2021-06" db="EMBL/GenBank/DDBJ databases">
        <authorList>
            <person name="Kallberg Y."/>
            <person name="Tangrot J."/>
            <person name="Rosling A."/>
        </authorList>
    </citation>
    <scope>NUCLEOTIDE SEQUENCE</scope>
    <source>
        <strain evidence="1">MA461A</strain>
    </source>
</reference>
<feature type="non-terminal residue" evidence="1">
    <location>
        <position position="1"/>
    </location>
</feature>
<evidence type="ECO:0000313" key="1">
    <source>
        <dbReference type="EMBL" id="CAG8809761.1"/>
    </source>
</evidence>
<accession>A0ACA9RVZ7</accession>
<dbReference type="EMBL" id="CAJVQC010070492">
    <property type="protein sequence ID" value="CAG8809761.1"/>
    <property type="molecule type" value="Genomic_DNA"/>
</dbReference>
<comment type="caution">
    <text evidence="1">The sequence shown here is derived from an EMBL/GenBank/DDBJ whole genome shotgun (WGS) entry which is preliminary data.</text>
</comment>
<feature type="non-terminal residue" evidence="1">
    <location>
        <position position="149"/>
    </location>
</feature>
<evidence type="ECO:0000313" key="2">
    <source>
        <dbReference type="Proteomes" id="UP000789920"/>
    </source>
</evidence>
<sequence length="149" mass="17245">TVSYSFQISSWGHSPQRDEFMDSVCTDCTGSDSLVETELFEILSALVSSLFMTITPQYICEQILELARKGLTPSQLCVYLRNLYNIKPVKNITVNKILRILKFYGQAPEIPEDLYHLIKKAVAVRKYLEYNHHNKDAQFQLMLIESRIH</sequence>
<protein>
    <submittedName>
        <fullName evidence="1">8860_t:CDS:1</fullName>
    </submittedName>
</protein>
<name>A0ACA9RVZ7_9GLOM</name>
<dbReference type="Proteomes" id="UP000789920">
    <property type="component" value="Unassembled WGS sequence"/>
</dbReference>
<keyword evidence="2" id="KW-1185">Reference proteome</keyword>
<gene>
    <name evidence="1" type="ORF">RPERSI_LOCUS22933</name>
</gene>
<proteinExistence type="predicted"/>